<proteinExistence type="predicted"/>
<organism evidence="2 3">
    <name type="scientific">Microseira wollei NIES-4236</name>
    <dbReference type="NCBI Taxonomy" id="2530354"/>
    <lineage>
        <taxon>Bacteria</taxon>
        <taxon>Bacillati</taxon>
        <taxon>Cyanobacteriota</taxon>
        <taxon>Cyanophyceae</taxon>
        <taxon>Oscillatoriophycideae</taxon>
        <taxon>Aerosakkonematales</taxon>
        <taxon>Aerosakkonemataceae</taxon>
        <taxon>Microseira</taxon>
    </lineage>
</organism>
<evidence type="ECO:0000313" key="2">
    <source>
        <dbReference type="EMBL" id="GET43232.1"/>
    </source>
</evidence>
<name>A0AAV3XJY9_9CYAN</name>
<evidence type="ECO:0000256" key="1">
    <source>
        <dbReference type="SAM" id="SignalP"/>
    </source>
</evidence>
<dbReference type="Proteomes" id="UP001050975">
    <property type="component" value="Unassembled WGS sequence"/>
</dbReference>
<accession>A0AAV3XJY9</accession>
<feature type="signal peptide" evidence="1">
    <location>
        <begin position="1"/>
        <end position="29"/>
    </location>
</feature>
<evidence type="ECO:0000313" key="3">
    <source>
        <dbReference type="Proteomes" id="UP001050975"/>
    </source>
</evidence>
<feature type="chain" id="PRO_5043864791" evidence="1">
    <location>
        <begin position="30"/>
        <end position="53"/>
    </location>
</feature>
<gene>
    <name evidence="2" type="ORF">MiSe_80540</name>
</gene>
<dbReference type="RefSeq" id="WP_226591841.1">
    <property type="nucleotide sequence ID" value="NZ_BLAY01000208.1"/>
</dbReference>
<keyword evidence="3" id="KW-1185">Reference proteome</keyword>
<comment type="caution">
    <text evidence="2">The sequence shown here is derived from an EMBL/GenBank/DDBJ whole genome shotgun (WGS) entry which is preliminary data.</text>
</comment>
<dbReference type="EMBL" id="BLAY01000208">
    <property type="protein sequence ID" value="GET43232.1"/>
    <property type="molecule type" value="Genomic_DNA"/>
</dbReference>
<sequence>MKARNQVSWLAIGLLALSFPGVSCGTSLAEIQLPVEQNKQSSSRFARKTDYDN</sequence>
<protein>
    <submittedName>
        <fullName evidence="2">Uncharacterized protein</fullName>
    </submittedName>
</protein>
<reference evidence="2" key="1">
    <citation type="submission" date="2019-10" db="EMBL/GenBank/DDBJ databases">
        <title>Draft genome sequece of Microseira wollei NIES-4236.</title>
        <authorList>
            <person name="Yamaguchi H."/>
            <person name="Suzuki S."/>
            <person name="Kawachi M."/>
        </authorList>
    </citation>
    <scope>NUCLEOTIDE SEQUENCE</scope>
    <source>
        <strain evidence="2">NIES-4236</strain>
    </source>
</reference>
<keyword evidence="1" id="KW-0732">Signal</keyword>
<dbReference type="AlphaFoldDB" id="A0AAV3XJY9"/>